<keyword evidence="6" id="KW-1185">Reference proteome</keyword>
<dbReference type="InterPro" id="IPR009057">
    <property type="entry name" value="Homeodomain-like_sf"/>
</dbReference>
<dbReference type="EMBL" id="CP114040">
    <property type="protein sequence ID" value="WAS93823.1"/>
    <property type="molecule type" value="Genomic_DNA"/>
</dbReference>
<dbReference type="Gene3D" id="1.10.10.60">
    <property type="entry name" value="Homeodomain-like"/>
    <property type="match status" value="2"/>
</dbReference>
<dbReference type="PRINTS" id="PR00032">
    <property type="entry name" value="HTHARAC"/>
</dbReference>
<gene>
    <name evidence="5" type="ORF">O0S08_47425</name>
</gene>
<reference evidence="5" key="1">
    <citation type="submission" date="2022-11" db="EMBL/GenBank/DDBJ databases">
        <title>Minimal conservation of predation-associated metabolite biosynthetic gene clusters underscores biosynthetic potential of Myxococcota including descriptions for ten novel species: Archangium lansinium sp. nov., Myxococcus landrumus sp. nov., Nannocystis bai.</title>
        <authorList>
            <person name="Ahearne A."/>
            <person name="Stevens C."/>
            <person name="Dowd S."/>
        </authorList>
    </citation>
    <scope>NUCLEOTIDE SEQUENCE</scope>
    <source>
        <strain evidence="5">Fl3</strain>
    </source>
</reference>
<dbReference type="Proteomes" id="UP001164459">
    <property type="component" value="Chromosome"/>
</dbReference>
<protein>
    <submittedName>
        <fullName evidence="5">AraC family transcriptional regulator</fullName>
    </submittedName>
</protein>
<evidence type="ECO:0000259" key="4">
    <source>
        <dbReference type="PROSITE" id="PS01124"/>
    </source>
</evidence>
<evidence type="ECO:0000256" key="1">
    <source>
        <dbReference type="ARBA" id="ARBA00023015"/>
    </source>
</evidence>
<dbReference type="Pfam" id="PF12852">
    <property type="entry name" value="Cupin_6"/>
    <property type="match status" value="1"/>
</dbReference>
<dbReference type="InterPro" id="IPR032783">
    <property type="entry name" value="AraC_lig"/>
</dbReference>
<feature type="domain" description="HTH araC/xylS-type" evidence="4">
    <location>
        <begin position="213"/>
        <end position="311"/>
    </location>
</feature>
<keyword evidence="2" id="KW-0238">DNA-binding</keyword>
<evidence type="ECO:0000313" key="5">
    <source>
        <dbReference type="EMBL" id="WAS93823.1"/>
    </source>
</evidence>
<dbReference type="InterPro" id="IPR050204">
    <property type="entry name" value="AraC_XylS_family_regulators"/>
</dbReference>
<keyword evidence="3" id="KW-0804">Transcription</keyword>
<keyword evidence="1" id="KW-0805">Transcription regulation</keyword>
<organism evidence="5 6">
    <name type="scientific">Nannocystis punicea</name>
    <dbReference type="NCBI Taxonomy" id="2995304"/>
    <lineage>
        <taxon>Bacteria</taxon>
        <taxon>Pseudomonadati</taxon>
        <taxon>Myxococcota</taxon>
        <taxon>Polyangia</taxon>
        <taxon>Nannocystales</taxon>
        <taxon>Nannocystaceae</taxon>
        <taxon>Nannocystis</taxon>
    </lineage>
</organism>
<accession>A0ABY7H3H0</accession>
<dbReference type="PANTHER" id="PTHR46796:SF13">
    <property type="entry name" value="HTH-TYPE TRANSCRIPTIONAL ACTIVATOR RHAS"/>
    <property type="match status" value="1"/>
</dbReference>
<dbReference type="InterPro" id="IPR020449">
    <property type="entry name" value="Tscrpt_reg_AraC-type_HTH"/>
</dbReference>
<dbReference type="SUPFAM" id="SSF46689">
    <property type="entry name" value="Homeodomain-like"/>
    <property type="match status" value="2"/>
</dbReference>
<dbReference type="InterPro" id="IPR018060">
    <property type="entry name" value="HTH_AraC"/>
</dbReference>
<evidence type="ECO:0000256" key="2">
    <source>
        <dbReference type="ARBA" id="ARBA00023125"/>
    </source>
</evidence>
<dbReference type="PANTHER" id="PTHR46796">
    <property type="entry name" value="HTH-TYPE TRANSCRIPTIONAL ACTIVATOR RHAS-RELATED"/>
    <property type="match status" value="1"/>
</dbReference>
<name>A0ABY7H3H0_9BACT</name>
<dbReference type="SMART" id="SM00342">
    <property type="entry name" value="HTH_ARAC"/>
    <property type="match status" value="1"/>
</dbReference>
<sequence>MTNDPLSDVLKTVRLRSRVFCQSTMRAPWGFRVEGRSPASFNLVIDGSLLLEVKGLAAPLALGPGDLAIVPGGNVYSVRDAPDSPTPTLEELLAVSPVDAEGRLSHGGDGPVTTLLCGAFFFDDESARALLDALPPVLLVRADDAELADTHAAWLRSTLALLDHEVRTTGPGRKLLLDRLLDILFVQAVRAHFEVPTNAPPGWLDALRDPQIGAAVALLHRDFAAPWTVTSVAARVGLSRTAFTERFGVLVGESPARYLTRRRVARAMTLLHGAELSLAQIAEQVGYTSEAAFSKAFKRHVGVGPGAFRRAGESGP</sequence>
<dbReference type="Pfam" id="PF12833">
    <property type="entry name" value="HTH_18"/>
    <property type="match status" value="1"/>
</dbReference>
<proteinExistence type="predicted"/>
<evidence type="ECO:0000256" key="3">
    <source>
        <dbReference type="ARBA" id="ARBA00023163"/>
    </source>
</evidence>
<dbReference type="RefSeq" id="WP_269036173.1">
    <property type="nucleotide sequence ID" value="NZ_CP114040.1"/>
</dbReference>
<dbReference type="PROSITE" id="PS01124">
    <property type="entry name" value="HTH_ARAC_FAMILY_2"/>
    <property type="match status" value="1"/>
</dbReference>
<evidence type="ECO:0000313" key="6">
    <source>
        <dbReference type="Proteomes" id="UP001164459"/>
    </source>
</evidence>